<dbReference type="AlphaFoldDB" id="A0A918XET5"/>
<reference evidence="1 2" key="1">
    <citation type="journal article" date="2014" name="Int. J. Syst. Evol. Microbiol.">
        <title>Complete genome sequence of Corynebacterium casei LMG S-19264T (=DSM 44701T), isolated from a smear-ripened cheese.</title>
        <authorList>
            <consortium name="US DOE Joint Genome Institute (JGI-PGF)"/>
            <person name="Walter F."/>
            <person name="Albersmeier A."/>
            <person name="Kalinowski J."/>
            <person name="Ruckert C."/>
        </authorList>
    </citation>
    <scope>NUCLEOTIDE SEQUENCE [LARGE SCALE GENOMIC DNA]</scope>
    <source>
        <strain evidence="1 2">KCTC 19473</strain>
    </source>
</reference>
<organism evidence="1 2">
    <name type="scientific">Nocardiopsis kunsanensis</name>
    <dbReference type="NCBI Taxonomy" id="141693"/>
    <lineage>
        <taxon>Bacteria</taxon>
        <taxon>Bacillati</taxon>
        <taxon>Actinomycetota</taxon>
        <taxon>Actinomycetes</taxon>
        <taxon>Streptosporangiales</taxon>
        <taxon>Nocardiopsidaceae</taxon>
        <taxon>Nocardiopsis</taxon>
    </lineage>
</organism>
<accession>A0A918XET5</accession>
<dbReference type="EMBL" id="BMXL01000015">
    <property type="protein sequence ID" value="GHD28830.1"/>
    <property type="molecule type" value="Genomic_DNA"/>
</dbReference>
<dbReference type="Proteomes" id="UP000654947">
    <property type="component" value="Unassembled WGS sequence"/>
</dbReference>
<evidence type="ECO:0000313" key="1">
    <source>
        <dbReference type="EMBL" id="GHD28830.1"/>
    </source>
</evidence>
<comment type="caution">
    <text evidence="1">The sequence shown here is derived from an EMBL/GenBank/DDBJ whole genome shotgun (WGS) entry which is preliminary data.</text>
</comment>
<evidence type="ECO:0000313" key="2">
    <source>
        <dbReference type="Proteomes" id="UP000654947"/>
    </source>
</evidence>
<proteinExistence type="predicted"/>
<name>A0A918XET5_9ACTN</name>
<gene>
    <name evidence="1" type="ORF">GCM10007147_29050</name>
</gene>
<sequence length="224" mass="23400">MNTPRVQHAGRTGARKTAHVHVTWAFPPSGTAAGSTDDKPVLHTTAQSCAMSLHHRTRAGFRLAAVAVPTSLLLTACLPGQGHIGLEASGHFTAEQKFPTALITWCGDSPPTQIDLVAEDHQWRLTATEELTGGEVGVDLSAPGERWEITDGEGGAVYRVVPSSPGTEYTLGVSTETVEAGEEPGNEIAELVFTTSDLAAEEGVYASDPDGGGMVPAGEFPPEC</sequence>
<keyword evidence="2" id="KW-1185">Reference proteome</keyword>
<protein>
    <submittedName>
        <fullName evidence="1">Uncharacterized protein</fullName>
    </submittedName>
</protein>